<reference evidence="5 6" key="2">
    <citation type="submission" date="2024-07" db="EMBL/GenBank/DDBJ databases">
        <authorList>
            <person name="Akdeniz Z."/>
        </authorList>
    </citation>
    <scope>NUCLEOTIDE SEQUENCE [LARGE SCALE GENOMIC DNA]</scope>
</reference>
<keyword evidence="6" id="KW-1185">Reference proteome</keyword>
<dbReference type="InterPro" id="IPR006689">
    <property type="entry name" value="Small_GTPase_ARF/SAR"/>
</dbReference>
<dbReference type="Pfam" id="PF00025">
    <property type="entry name" value="Arf"/>
    <property type="match status" value="1"/>
</dbReference>
<evidence type="ECO:0000313" key="4">
    <source>
        <dbReference type="EMBL" id="CAI9947495.1"/>
    </source>
</evidence>
<keyword evidence="2 3" id="KW-0342">GTP-binding</keyword>
<dbReference type="EMBL" id="CAXDID020000145">
    <property type="protein sequence ID" value="CAL6040424.1"/>
    <property type="molecule type" value="Genomic_DNA"/>
</dbReference>
<dbReference type="AlphaFoldDB" id="A0AA86Q837"/>
<evidence type="ECO:0000256" key="1">
    <source>
        <dbReference type="ARBA" id="ARBA00022741"/>
    </source>
</evidence>
<dbReference type="InterPro" id="IPR027417">
    <property type="entry name" value="P-loop_NTPase"/>
</dbReference>
<proteinExistence type="predicted"/>
<dbReference type="Gene3D" id="3.40.50.300">
    <property type="entry name" value="P-loop containing nucleotide triphosphate hydrolases"/>
    <property type="match status" value="1"/>
</dbReference>
<dbReference type="EMBL" id="CATOUU010000776">
    <property type="protein sequence ID" value="CAI9947495.1"/>
    <property type="molecule type" value="Genomic_DNA"/>
</dbReference>
<dbReference type="PANTHER" id="PTHR11711">
    <property type="entry name" value="ADP RIBOSYLATION FACTOR-RELATED"/>
    <property type="match status" value="1"/>
</dbReference>
<comment type="caution">
    <text evidence="4">The sequence shown here is derived from an EMBL/GenBank/DDBJ whole genome shotgun (WGS) entry which is preliminary data.</text>
</comment>
<dbReference type="GO" id="GO:0005525">
    <property type="term" value="F:GTP binding"/>
    <property type="evidence" value="ECO:0007669"/>
    <property type="project" value="UniProtKB-KW"/>
</dbReference>
<reference evidence="4" key="1">
    <citation type="submission" date="2023-06" db="EMBL/GenBank/DDBJ databases">
        <authorList>
            <person name="Kurt Z."/>
        </authorList>
    </citation>
    <scope>NUCLEOTIDE SEQUENCE</scope>
</reference>
<dbReference type="InterPro" id="IPR024156">
    <property type="entry name" value="Small_GTPase_ARF"/>
</dbReference>
<dbReference type="GO" id="GO:0003924">
    <property type="term" value="F:GTPase activity"/>
    <property type="evidence" value="ECO:0007669"/>
    <property type="project" value="InterPro"/>
</dbReference>
<accession>A0AA86Q837</accession>
<evidence type="ECO:0000313" key="6">
    <source>
        <dbReference type="Proteomes" id="UP001642409"/>
    </source>
</evidence>
<gene>
    <name evidence="4" type="ORF">HINF_LOCUS35140</name>
    <name evidence="5" type="ORF">HINF_LOCUS38329</name>
</gene>
<keyword evidence="1 3" id="KW-0547">Nucleotide-binding</keyword>
<organism evidence="4">
    <name type="scientific">Hexamita inflata</name>
    <dbReference type="NCBI Taxonomy" id="28002"/>
    <lineage>
        <taxon>Eukaryota</taxon>
        <taxon>Metamonada</taxon>
        <taxon>Diplomonadida</taxon>
        <taxon>Hexamitidae</taxon>
        <taxon>Hexamitinae</taxon>
        <taxon>Hexamita</taxon>
    </lineage>
</organism>
<evidence type="ECO:0000256" key="3">
    <source>
        <dbReference type="PIRSR" id="PIRSR606689-1"/>
    </source>
</evidence>
<dbReference type="SUPFAM" id="SSF52540">
    <property type="entry name" value="P-loop containing nucleoside triphosphate hydrolases"/>
    <property type="match status" value="1"/>
</dbReference>
<protein>
    <submittedName>
        <fullName evidence="4">ADP-ribosylation factor</fullName>
    </submittedName>
    <submittedName>
        <fullName evidence="5">ADP-ribosylation_factor</fullName>
    </submittedName>
</protein>
<evidence type="ECO:0000313" key="5">
    <source>
        <dbReference type="EMBL" id="CAL6040424.1"/>
    </source>
</evidence>
<sequence length="87" mass="9995">MWLSNLLKVRKLMTEDQLKDASLLVFANKQDLPKAMSLSDLSEKLALNSFRNRDWHAQACCAKTGEGLYQGLEWLSVILNKKQKRSK</sequence>
<evidence type="ECO:0000256" key="2">
    <source>
        <dbReference type="ARBA" id="ARBA00023134"/>
    </source>
</evidence>
<dbReference type="Proteomes" id="UP001642409">
    <property type="component" value="Unassembled WGS sequence"/>
</dbReference>
<feature type="binding site" evidence="3">
    <location>
        <begin position="28"/>
        <end position="31"/>
    </location>
    <ligand>
        <name>GTP</name>
        <dbReference type="ChEBI" id="CHEBI:37565"/>
    </ligand>
</feature>
<name>A0AA86Q837_9EUKA</name>